<dbReference type="EMBL" id="LSNE01000003">
    <property type="protein sequence ID" value="KXI30068.1"/>
    <property type="molecule type" value="Genomic_DNA"/>
</dbReference>
<feature type="transmembrane region" description="Helical" evidence="1">
    <location>
        <begin position="211"/>
        <end position="233"/>
    </location>
</feature>
<dbReference type="OrthoDB" id="327621at2"/>
<feature type="transmembrane region" description="Helical" evidence="1">
    <location>
        <begin position="181"/>
        <end position="199"/>
    </location>
</feature>
<sequence length="320" mass="36339">MQQREVMSQLIEQDHIAQQDIETAMFVSQVYPPAPNWYGFLSKLLLCFGALAIACGVIFFVAANWQDMSRLIKFVLLQLLVVAPIIIYLRSKTHTLLSQISLTSAFILLGALMAYFGQTYQTGADPWQLFFNWALLGLPWVIISRFSPLWMMFLALLNLSLVLYHDALGTLLPFGINRDESLFWCLLSLNYLSLIMWELCRVNYAWLNQSWAGRLLAIATIFCANALALMAIFSYNTSWLGGAVWVFLMVMTYVVYRKIRPDLFMLALGCLSGVVIVVGWSANILKHIDDGNMFILLFLLTIGLTSAAAVWLKKLMKEFQ</sequence>
<protein>
    <recommendedName>
        <fullName evidence="2">DUF2157 domain-containing protein</fullName>
    </recommendedName>
</protein>
<feature type="transmembrane region" description="Helical" evidence="1">
    <location>
        <begin position="294"/>
        <end position="312"/>
    </location>
</feature>
<dbReference type="Pfam" id="PF09925">
    <property type="entry name" value="DUF2157"/>
    <property type="match status" value="1"/>
</dbReference>
<feature type="transmembrane region" description="Helical" evidence="1">
    <location>
        <begin position="96"/>
        <end position="117"/>
    </location>
</feature>
<keyword evidence="1" id="KW-0472">Membrane</keyword>
<dbReference type="RefSeq" id="WP_068373790.1">
    <property type="nucleotide sequence ID" value="NZ_LSNE01000003.1"/>
</dbReference>
<comment type="caution">
    <text evidence="3">The sequence shown here is derived from an EMBL/GenBank/DDBJ whole genome shotgun (WGS) entry which is preliminary data.</text>
</comment>
<feature type="transmembrane region" description="Helical" evidence="1">
    <location>
        <begin position="129"/>
        <end position="146"/>
    </location>
</feature>
<organism evidence="3 4">
    <name type="scientific">Paraglaciecola hydrolytica</name>
    <dbReference type="NCBI Taxonomy" id="1799789"/>
    <lineage>
        <taxon>Bacteria</taxon>
        <taxon>Pseudomonadati</taxon>
        <taxon>Pseudomonadota</taxon>
        <taxon>Gammaproteobacteria</taxon>
        <taxon>Alteromonadales</taxon>
        <taxon>Alteromonadaceae</taxon>
        <taxon>Paraglaciecola</taxon>
    </lineage>
</organism>
<dbReference type="STRING" id="1799789.AX660_08690"/>
<name>A0A136A496_9ALTE</name>
<feature type="transmembrane region" description="Helical" evidence="1">
    <location>
        <begin position="71"/>
        <end position="89"/>
    </location>
</feature>
<evidence type="ECO:0000313" key="3">
    <source>
        <dbReference type="EMBL" id="KXI30068.1"/>
    </source>
</evidence>
<evidence type="ECO:0000256" key="1">
    <source>
        <dbReference type="SAM" id="Phobius"/>
    </source>
</evidence>
<feature type="transmembrane region" description="Helical" evidence="1">
    <location>
        <begin position="239"/>
        <end position="256"/>
    </location>
</feature>
<keyword evidence="4" id="KW-1185">Reference proteome</keyword>
<evidence type="ECO:0000313" key="4">
    <source>
        <dbReference type="Proteomes" id="UP000070299"/>
    </source>
</evidence>
<feature type="transmembrane region" description="Helical" evidence="1">
    <location>
        <begin position="44"/>
        <end position="65"/>
    </location>
</feature>
<dbReference type="Proteomes" id="UP000070299">
    <property type="component" value="Unassembled WGS sequence"/>
</dbReference>
<accession>A0A136A496</accession>
<keyword evidence="1" id="KW-0812">Transmembrane</keyword>
<feature type="domain" description="DUF2157" evidence="2">
    <location>
        <begin position="42"/>
        <end position="150"/>
    </location>
</feature>
<evidence type="ECO:0000259" key="2">
    <source>
        <dbReference type="Pfam" id="PF09925"/>
    </source>
</evidence>
<dbReference type="InterPro" id="IPR018677">
    <property type="entry name" value="DUF2157"/>
</dbReference>
<dbReference type="AlphaFoldDB" id="A0A136A496"/>
<proteinExistence type="predicted"/>
<feature type="transmembrane region" description="Helical" evidence="1">
    <location>
        <begin position="263"/>
        <end position="282"/>
    </location>
</feature>
<feature type="transmembrane region" description="Helical" evidence="1">
    <location>
        <begin position="153"/>
        <end position="175"/>
    </location>
</feature>
<reference evidence="4" key="1">
    <citation type="submission" date="2016-02" db="EMBL/GenBank/DDBJ databases">
        <authorList>
            <person name="Schultz-Johansen M."/>
            <person name="Glaring M.A."/>
            <person name="Bech P.K."/>
            <person name="Stougaard P."/>
        </authorList>
    </citation>
    <scope>NUCLEOTIDE SEQUENCE [LARGE SCALE GENOMIC DNA]</scope>
    <source>
        <strain evidence="4">S66</strain>
    </source>
</reference>
<keyword evidence="1" id="KW-1133">Transmembrane helix</keyword>
<gene>
    <name evidence="3" type="ORF">AX660_08690</name>
</gene>